<keyword evidence="6" id="KW-0472">Membrane</keyword>
<evidence type="ECO:0000256" key="4">
    <source>
        <dbReference type="ARBA" id="ARBA00022643"/>
    </source>
</evidence>
<evidence type="ECO:0000256" key="2">
    <source>
        <dbReference type="ARBA" id="ARBA00022553"/>
    </source>
</evidence>
<evidence type="ECO:0000259" key="7">
    <source>
        <dbReference type="SMART" id="SM00900"/>
    </source>
</evidence>
<dbReference type="AlphaFoldDB" id="A0A8J6N5V7"/>
<dbReference type="PIRSF" id="PIRSF006091">
    <property type="entry name" value="E_trnsport_RnfG"/>
    <property type="match status" value="1"/>
</dbReference>
<evidence type="ECO:0000256" key="6">
    <source>
        <dbReference type="HAMAP-Rule" id="MF_00479"/>
    </source>
</evidence>
<comment type="subunit">
    <text evidence="6">The complex is composed of six subunits: RnfA, RnfB, RnfC, RnfD, RnfE and RnfG.</text>
</comment>
<dbReference type="GO" id="GO:0009055">
    <property type="term" value="F:electron transfer activity"/>
    <property type="evidence" value="ECO:0007669"/>
    <property type="project" value="InterPro"/>
</dbReference>
<dbReference type="GO" id="GO:0022900">
    <property type="term" value="P:electron transport chain"/>
    <property type="evidence" value="ECO:0007669"/>
    <property type="project" value="UniProtKB-UniRule"/>
</dbReference>
<comment type="subcellular location">
    <subcellularLocation>
        <location evidence="6">Cell membrane</location>
        <topology evidence="6">Single-pass membrane protein</topology>
    </subcellularLocation>
</comment>
<reference evidence="8 9" key="1">
    <citation type="submission" date="2020-08" db="EMBL/GenBank/DDBJ databases">
        <title>Bridging the membrane lipid divide: bacteria of the FCB group superphylum have the potential to synthesize archaeal ether lipids.</title>
        <authorList>
            <person name="Villanueva L."/>
            <person name="Von Meijenfeldt F.A.B."/>
            <person name="Westbye A.B."/>
            <person name="Yadav S."/>
            <person name="Hopmans E.C."/>
            <person name="Dutilh B.E."/>
            <person name="Sinninghe Damste J.S."/>
        </authorList>
    </citation>
    <scope>NUCLEOTIDE SEQUENCE [LARGE SCALE GENOMIC DNA]</scope>
    <source>
        <strain evidence="8">NIOZ-UU82</strain>
    </source>
</reference>
<dbReference type="SMART" id="SM00900">
    <property type="entry name" value="FMN_bind"/>
    <property type="match status" value="1"/>
</dbReference>
<evidence type="ECO:0000313" key="8">
    <source>
        <dbReference type="EMBL" id="MBC8199195.1"/>
    </source>
</evidence>
<keyword evidence="6" id="KW-0812">Transmembrane</keyword>
<dbReference type="InterPro" id="IPR010209">
    <property type="entry name" value="Ion_transpt_RnfG/RsxG"/>
</dbReference>
<keyword evidence="2 6" id="KW-0597">Phosphoprotein</keyword>
<evidence type="ECO:0000256" key="5">
    <source>
        <dbReference type="ARBA" id="ARBA00022982"/>
    </source>
</evidence>
<dbReference type="Pfam" id="PF04205">
    <property type="entry name" value="FMN_bind"/>
    <property type="match status" value="1"/>
</dbReference>
<keyword evidence="6" id="KW-1003">Cell membrane</keyword>
<keyword evidence="1 6" id="KW-0813">Transport</keyword>
<dbReference type="PANTHER" id="PTHR36118:SF1">
    <property type="entry name" value="ION-TRANSLOCATING OXIDOREDUCTASE COMPLEX SUBUNIT G"/>
    <property type="match status" value="1"/>
</dbReference>
<protein>
    <recommendedName>
        <fullName evidence="6">Ion-translocating oxidoreductase complex subunit G</fullName>
        <ecNumber evidence="6">7.-.-.-</ecNumber>
    </recommendedName>
    <alternativeName>
        <fullName evidence="6">Rnf electron transport complex subunit G</fullName>
    </alternativeName>
</protein>
<dbReference type="HAMAP" id="MF_00479">
    <property type="entry name" value="RsxG_RnfG"/>
    <property type="match status" value="1"/>
</dbReference>
<organism evidence="8 9">
    <name type="scientific">Candidatus Desulfaltia bathyphila</name>
    <dbReference type="NCBI Taxonomy" id="2841697"/>
    <lineage>
        <taxon>Bacteria</taxon>
        <taxon>Pseudomonadati</taxon>
        <taxon>Thermodesulfobacteriota</taxon>
        <taxon>Desulfobacteria</taxon>
        <taxon>Desulfobacterales</taxon>
        <taxon>Desulfobacterales incertae sedis</taxon>
        <taxon>Candidatus Desulfaltia</taxon>
    </lineage>
</organism>
<comment type="function">
    <text evidence="6">Part of a membrane-bound complex that couples electron transfer with translocation of ions across the membrane.</text>
</comment>
<name>A0A8J6N5V7_9BACT</name>
<dbReference type="NCBIfam" id="TIGR01947">
    <property type="entry name" value="rnfG"/>
    <property type="match status" value="1"/>
</dbReference>
<comment type="cofactor">
    <cofactor evidence="6">
        <name>FMN</name>
        <dbReference type="ChEBI" id="CHEBI:58210"/>
    </cofactor>
</comment>
<dbReference type="InterPro" id="IPR007329">
    <property type="entry name" value="FMN-bd"/>
</dbReference>
<evidence type="ECO:0000256" key="3">
    <source>
        <dbReference type="ARBA" id="ARBA00022630"/>
    </source>
</evidence>
<sequence>MREIIKMIVVLTVLSAFSGGLLAAVRGGTMEKIEYQQLVFVKGPAIRNILEGCSNDPIVDRFKIKDGDIERSFFVGVFDGKADTVTFESFGKGFGGDIGLMVGVNINDDKIIGMGVTTHSETPGIGSKAKTDPKFSNQFKGLSAVEPCKVKPDGGEIDAMSGATVTSKGVCVGVTEAGNIYKRLKPQIAEKMKEFK</sequence>
<dbReference type="Proteomes" id="UP000603545">
    <property type="component" value="Unassembled WGS sequence"/>
</dbReference>
<dbReference type="EC" id="7.-.-.-" evidence="6"/>
<keyword evidence="3 6" id="KW-0285">Flavoprotein</keyword>
<keyword evidence="4 6" id="KW-0288">FMN</keyword>
<keyword evidence="6" id="KW-1278">Translocase</keyword>
<dbReference type="PANTHER" id="PTHR36118">
    <property type="entry name" value="ION-TRANSLOCATING OXIDOREDUCTASE COMPLEX SUBUNIT G"/>
    <property type="match status" value="1"/>
</dbReference>
<comment type="similarity">
    <text evidence="6">Belongs to the RnfG family.</text>
</comment>
<accession>A0A8J6N5V7</accession>
<feature type="domain" description="FMN-binding" evidence="7">
    <location>
        <begin position="93"/>
        <end position="181"/>
    </location>
</feature>
<gene>
    <name evidence="6" type="primary">rnfG</name>
    <name evidence="8" type="ORF">H8E80_03995</name>
</gene>
<evidence type="ECO:0000313" key="9">
    <source>
        <dbReference type="Proteomes" id="UP000603545"/>
    </source>
</evidence>
<evidence type="ECO:0000256" key="1">
    <source>
        <dbReference type="ARBA" id="ARBA00022448"/>
    </source>
</evidence>
<keyword evidence="6" id="KW-1133">Transmembrane helix</keyword>
<dbReference type="GO" id="GO:0005886">
    <property type="term" value="C:plasma membrane"/>
    <property type="evidence" value="ECO:0007669"/>
    <property type="project" value="UniProtKB-SubCell"/>
</dbReference>
<dbReference type="NCBIfam" id="NF045876">
    <property type="entry name" value="RnfG_DVU2794"/>
    <property type="match status" value="1"/>
</dbReference>
<dbReference type="GO" id="GO:0010181">
    <property type="term" value="F:FMN binding"/>
    <property type="evidence" value="ECO:0007669"/>
    <property type="project" value="InterPro"/>
</dbReference>
<proteinExistence type="inferred from homology"/>
<feature type="modified residue" description="FMN phosphoryl threonine" evidence="6">
    <location>
        <position position="164"/>
    </location>
</feature>
<keyword evidence="5 6" id="KW-0249">Electron transport</keyword>
<comment type="caution">
    <text evidence="8">The sequence shown here is derived from an EMBL/GenBank/DDBJ whole genome shotgun (WGS) entry which is preliminary data.</text>
</comment>
<dbReference type="EMBL" id="JACNLL010000038">
    <property type="protein sequence ID" value="MBC8199195.1"/>
    <property type="molecule type" value="Genomic_DNA"/>
</dbReference>